<evidence type="ECO:0000256" key="4">
    <source>
        <dbReference type="ARBA" id="ARBA00022452"/>
    </source>
</evidence>
<name>A0A364NZZ7_9PROT</name>
<keyword evidence="9" id="KW-0732">Signal</keyword>
<evidence type="ECO:0008006" key="12">
    <source>
        <dbReference type="Google" id="ProtNLM"/>
    </source>
</evidence>
<evidence type="ECO:0000256" key="1">
    <source>
        <dbReference type="ARBA" id="ARBA00004442"/>
    </source>
</evidence>
<dbReference type="GO" id="GO:0015288">
    <property type="term" value="F:porin activity"/>
    <property type="evidence" value="ECO:0007669"/>
    <property type="project" value="TreeGrafter"/>
</dbReference>
<evidence type="ECO:0000256" key="8">
    <source>
        <dbReference type="SAM" id="Coils"/>
    </source>
</evidence>
<keyword evidence="8" id="KW-0175">Coiled coil</keyword>
<keyword evidence="7" id="KW-0998">Cell outer membrane</keyword>
<gene>
    <name evidence="10" type="ORF">CU669_08310</name>
</gene>
<reference evidence="10 11" key="1">
    <citation type="submission" date="2017-11" db="EMBL/GenBank/DDBJ databases">
        <title>Draft genome sequence of magnetotactic bacterium Magnetospirillum kuznetsovii LBB-42.</title>
        <authorList>
            <person name="Grouzdev D.S."/>
            <person name="Rysina M.S."/>
            <person name="Baslerov R.V."/>
            <person name="Koziaeva V."/>
        </authorList>
    </citation>
    <scope>NUCLEOTIDE SEQUENCE [LARGE SCALE GENOMIC DNA]</scope>
    <source>
        <strain evidence="10 11">LBB-42</strain>
    </source>
</reference>
<comment type="caution">
    <text evidence="10">The sequence shown here is derived from an EMBL/GenBank/DDBJ whole genome shotgun (WGS) entry which is preliminary data.</text>
</comment>
<evidence type="ECO:0000256" key="9">
    <source>
        <dbReference type="SAM" id="SignalP"/>
    </source>
</evidence>
<keyword evidence="5" id="KW-0812">Transmembrane</keyword>
<dbReference type="PANTHER" id="PTHR30026:SF22">
    <property type="entry name" value="OUTER MEMBRANE EFFLUX PROTEIN"/>
    <property type="match status" value="1"/>
</dbReference>
<keyword evidence="11" id="KW-1185">Reference proteome</keyword>
<feature type="chain" id="PRO_5017073611" description="Type I secretion protein TolC" evidence="9">
    <location>
        <begin position="25"/>
        <end position="457"/>
    </location>
</feature>
<feature type="coiled-coil region" evidence="8">
    <location>
        <begin position="347"/>
        <end position="405"/>
    </location>
</feature>
<dbReference type="GO" id="GO:0009279">
    <property type="term" value="C:cell outer membrane"/>
    <property type="evidence" value="ECO:0007669"/>
    <property type="project" value="UniProtKB-SubCell"/>
</dbReference>
<dbReference type="Gene3D" id="1.20.1600.10">
    <property type="entry name" value="Outer membrane efflux proteins (OEP)"/>
    <property type="match status" value="1"/>
</dbReference>
<dbReference type="OrthoDB" id="9789368at2"/>
<dbReference type="GO" id="GO:0015562">
    <property type="term" value="F:efflux transmembrane transporter activity"/>
    <property type="evidence" value="ECO:0007669"/>
    <property type="project" value="InterPro"/>
</dbReference>
<keyword evidence="4" id="KW-1134">Transmembrane beta strand</keyword>
<dbReference type="Proteomes" id="UP000251075">
    <property type="component" value="Unassembled WGS sequence"/>
</dbReference>
<dbReference type="Pfam" id="PF02321">
    <property type="entry name" value="OEP"/>
    <property type="match status" value="2"/>
</dbReference>
<evidence type="ECO:0000256" key="7">
    <source>
        <dbReference type="ARBA" id="ARBA00023237"/>
    </source>
</evidence>
<evidence type="ECO:0000256" key="6">
    <source>
        <dbReference type="ARBA" id="ARBA00023136"/>
    </source>
</evidence>
<dbReference type="InterPro" id="IPR051906">
    <property type="entry name" value="TolC-like"/>
</dbReference>
<keyword evidence="6" id="KW-0472">Membrane</keyword>
<dbReference type="InterPro" id="IPR010130">
    <property type="entry name" value="T1SS_OMP_TolC"/>
</dbReference>
<evidence type="ECO:0000256" key="3">
    <source>
        <dbReference type="ARBA" id="ARBA00022448"/>
    </source>
</evidence>
<dbReference type="SUPFAM" id="SSF56954">
    <property type="entry name" value="Outer membrane efflux proteins (OEP)"/>
    <property type="match status" value="1"/>
</dbReference>
<evidence type="ECO:0000256" key="2">
    <source>
        <dbReference type="ARBA" id="ARBA00007613"/>
    </source>
</evidence>
<evidence type="ECO:0000256" key="5">
    <source>
        <dbReference type="ARBA" id="ARBA00022692"/>
    </source>
</evidence>
<evidence type="ECO:0000313" key="11">
    <source>
        <dbReference type="Proteomes" id="UP000251075"/>
    </source>
</evidence>
<comment type="similarity">
    <text evidence="2">Belongs to the outer membrane factor (OMF) (TC 1.B.17) family.</text>
</comment>
<accession>A0A364NZZ7</accession>
<proteinExistence type="inferred from homology"/>
<dbReference type="RefSeq" id="WP_112143551.1">
    <property type="nucleotide sequence ID" value="NZ_PGTO01000004.1"/>
</dbReference>
<comment type="subcellular location">
    <subcellularLocation>
        <location evidence="1">Cell outer membrane</location>
    </subcellularLocation>
</comment>
<feature type="signal peptide" evidence="9">
    <location>
        <begin position="1"/>
        <end position="24"/>
    </location>
</feature>
<dbReference type="AlphaFoldDB" id="A0A364NZZ7"/>
<protein>
    <recommendedName>
        <fullName evidence="12">Type I secretion protein TolC</fullName>
    </recommendedName>
</protein>
<dbReference type="EMBL" id="PGTO01000004">
    <property type="protein sequence ID" value="RAU22668.1"/>
    <property type="molecule type" value="Genomic_DNA"/>
</dbReference>
<evidence type="ECO:0000313" key="10">
    <source>
        <dbReference type="EMBL" id="RAU22668.1"/>
    </source>
</evidence>
<organism evidence="10 11">
    <name type="scientific">Paramagnetospirillum kuznetsovii</name>
    <dbReference type="NCBI Taxonomy" id="2053833"/>
    <lineage>
        <taxon>Bacteria</taxon>
        <taxon>Pseudomonadati</taxon>
        <taxon>Pseudomonadota</taxon>
        <taxon>Alphaproteobacteria</taxon>
        <taxon>Rhodospirillales</taxon>
        <taxon>Magnetospirillaceae</taxon>
        <taxon>Paramagnetospirillum</taxon>
    </lineage>
</organism>
<sequence>MRKASIVLAGAVMVGLCGAEAAWAESLEDVLSSAYSTNPNLLARRARVRSSDEAVPQALSNWRPTVSLTGSIGRGSYSSNSLTRYDSLRTPKTGALTITQPLFRGGRTLAATSQADNTVLSERALLAATEQSVLLAAATAYLTVVRDEDVLKLSINNEEVLRRQLEATQERFKVGEITRTDVSQAEARLSKATADRVAAAGNLQSTVANYVNTVGHAPISPKQPGMPPQLPASLDELKTVALGQNPNVVAADFAHAAARDGVDLVFGELLPTLSLSGDITRTLQTTTVKSETIAREVLLNLSVPLYEGGGTYARVRASKHTAGQRRIESDQARRDALETATKAWESLQAAQAQAKAYETQIKASELALAGVREESKVGSRTVLDVLNAEQELFDARVNLTKAQRDVLAGAYQVKSAMGQMTAQGLNLPVSIYDPAKHYDDVSGKWIGNGIDTENGYE</sequence>
<dbReference type="NCBIfam" id="TIGR01844">
    <property type="entry name" value="type_I_sec_TolC"/>
    <property type="match status" value="1"/>
</dbReference>
<dbReference type="PANTHER" id="PTHR30026">
    <property type="entry name" value="OUTER MEMBRANE PROTEIN TOLC"/>
    <property type="match status" value="1"/>
</dbReference>
<dbReference type="InterPro" id="IPR003423">
    <property type="entry name" value="OMP_efflux"/>
</dbReference>
<dbReference type="GO" id="GO:1990281">
    <property type="term" value="C:efflux pump complex"/>
    <property type="evidence" value="ECO:0007669"/>
    <property type="project" value="TreeGrafter"/>
</dbReference>
<keyword evidence="3" id="KW-0813">Transport</keyword>